<dbReference type="GO" id="GO:0006412">
    <property type="term" value="P:translation"/>
    <property type="evidence" value="ECO:0007669"/>
    <property type="project" value="InterPro"/>
</dbReference>
<accession>A0A061AMQ1</accession>
<dbReference type="Pfam" id="PF00468">
    <property type="entry name" value="Ribosomal_L34"/>
    <property type="match status" value="1"/>
</dbReference>
<evidence type="ECO:0000256" key="1">
    <source>
        <dbReference type="ARBA" id="ARBA00010111"/>
    </source>
</evidence>
<organism evidence="5">
    <name type="scientific">Cyberlindnera fabianii</name>
    <name type="common">Yeast</name>
    <name type="synonym">Hansenula fabianii</name>
    <dbReference type="NCBI Taxonomy" id="36022"/>
    <lineage>
        <taxon>Eukaryota</taxon>
        <taxon>Fungi</taxon>
        <taxon>Dikarya</taxon>
        <taxon>Ascomycota</taxon>
        <taxon>Saccharomycotina</taxon>
        <taxon>Saccharomycetes</taxon>
        <taxon>Phaffomycetales</taxon>
        <taxon>Phaffomycetaceae</taxon>
        <taxon>Cyberlindnera</taxon>
    </lineage>
</organism>
<evidence type="ECO:0000256" key="3">
    <source>
        <dbReference type="ARBA" id="ARBA00023274"/>
    </source>
</evidence>
<comment type="similarity">
    <text evidence="1">Belongs to the bacterial ribosomal protein bL34 family.</text>
</comment>
<name>A0A061AMQ1_CYBFA</name>
<evidence type="ECO:0000256" key="4">
    <source>
        <dbReference type="ARBA" id="ARBA00035274"/>
    </source>
</evidence>
<dbReference type="PANTHER" id="PTHR14503:SF4">
    <property type="entry name" value="LARGE RIBOSOMAL SUBUNIT PROTEIN BL34M"/>
    <property type="match status" value="1"/>
</dbReference>
<dbReference type="GO" id="GO:0005762">
    <property type="term" value="C:mitochondrial large ribosomal subunit"/>
    <property type="evidence" value="ECO:0007669"/>
    <property type="project" value="TreeGrafter"/>
</dbReference>
<dbReference type="FunFam" id="1.10.287.3980:FF:000001">
    <property type="entry name" value="Mitochondrial ribosomal protein L34"/>
    <property type="match status" value="1"/>
</dbReference>
<dbReference type="Gene3D" id="1.10.287.3980">
    <property type="match status" value="1"/>
</dbReference>
<dbReference type="EMBL" id="LK052887">
    <property type="protein sequence ID" value="CDR38880.1"/>
    <property type="molecule type" value="Genomic_DNA"/>
</dbReference>
<dbReference type="PANTHER" id="PTHR14503">
    <property type="entry name" value="MITOCHONDRIAL RIBOSOMAL PROTEIN 34 FAMILY MEMBER"/>
    <property type="match status" value="1"/>
</dbReference>
<keyword evidence="2" id="KW-0689">Ribosomal protein</keyword>
<evidence type="ECO:0000256" key="2">
    <source>
        <dbReference type="ARBA" id="ARBA00022980"/>
    </source>
</evidence>
<proteinExistence type="inferred from homology"/>
<sequence length="124" mass="14119">MFASRILTSLRQPLRSATASFSTLRPLSPMTALRQTQKMQSLVSPTLTTSTNNSSILSQISIASVFNNTQSIGGQRRWKSRGNNFQPNTYKRKRVAGFMSRMRSKSGRKIIARRRAKGRWYLSY</sequence>
<protein>
    <recommendedName>
        <fullName evidence="4">Large ribosomal subunit protein bL34m</fullName>
    </recommendedName>
</protein>
<dbReference type="AlphaFoldDB" id="A0A061AMQ1"/>
<gene>
    <name evidence="5" type="ORF">CYFA0S_02e07778g</name>
</gene>
<dbReference type="InterPro" id="IPR000271">
    <property type="entry name" value="Ribosomal_bL34"/>
</dbReference>
<dbReference type="OrthoDB" id="431691at2759"/>
<dbReference type="HAMAP" id="MF_00391">
    <property type="entry name" value="Ribosomal_bL34"/>
    <property type="match status" value="1"/>
</dbReference>
<keyword evidence="3" id="KW-0687">Ribonucleoprotein</keyword>
<dbReference type="GO" id="GO:0003735">
    <property type="term" value="F:structural constituent of ribosome"/>
    <property type="evidence" value="ECO:0007669"/>
    <property type="project" value="InterPro"/>
</dbReference>
<evidence type="ECO:0000313" key="5">
    <source>
        <dbReference type="EMBL" id="CDR38880.1"/>
    </source>
</evidence>
<dbReference type="VEuPathDB" id="FungiDB:BON22_0006"/>
<reference evidence="5" key="1">
    <citation type="journal article" date="2014" name="Genome Announc.">
        <title>Genome sequence of the yeast Cyberlindnera fabianii (Hansenula fabianii).</title>
        <authorList>
            <person name="Freel K.C."/>
            <person name="Sarilar V."/>
            <person name="Neuveglise C."/>
            <person name="Devillers H."/>
            <person name="Friedrich A."/>
            <person name="Schacherer J."/>
        </authorList>
    </citation>
    <scope>NUCLEOTIDE SEQUENCE</scope>
    <source>
        <strain evidence="5">YJS4271</strain>
    </source>
</reference>
<dbReference type="NCBIfam" id="TIGR01030">
    <property type="entry name" value="rpmH_bact"/>
    <property type="match status" value="1"/>
</dbReference>